<sequence>MGSFLSDLWYLSEYQDKVRDVVDHETFGYIDQVIAALPRRRLHVNDKVQDDVEQFALNADRTEQEQLVLLIHHVQEVCPSVGDGYVELCLLCSKMEVEPVINWLVENQPPAVLRESNEFKAQVNAFKTATLDAKRTWIGKKPSASVYDPQVARSEQQLVEKVKQFIAMYENEDEASQKYHVDEYDDEYFDEWEDVVPLRDTVDEQEAIREENRKIWAKEEKDVFK</sequence>
<evidence type="ECO:0000313" key="2">
    <source>
        <dbReference type="Proteomes" id="UP001163321"/>
    </source>
</evidence>
<dbReference type="Proteomes" id="UP001163321">
    <property type="component" value="Chromosome 12"/>
</dbReference>
<reference evidence="1 2" key="1">
    <citation type="journal article" date="2022" name="bioRxiv">
        <title>The genome of the oomycete Peronosclerospora sorghi, a cosmopolitan pathogen of maize and sorghum, is inflated with dispersed pseudogenes.</title>
        <authorList>
            <person name="Fletcher K."/>
            <person name="Martin F."/>
            <person name="Isakeit T."/>
            <person name="Cavanaugh K."/>
            <person name="Magill C."/>
            <person name="Michelmore R."/>
        </authorList>
    </citation>
    <scope>NUCLEOTIDE SEQUENCE [LARGE SCALE GENOMIC DNA]</scope>
    <source>
        <strain evidence="1">P6</strain>
    </source>
</reference>
<accession>A0ACC0WLM9</accession>
<dbReference type="EMBL" id="CM047591">
    <property type="protein sequence ID" value="KAI9918621.1"/>
    <property type="molecule type" value="Genomic_DNA"/>
</dbReference>
<proteinExistence type="predicted"/>
<evidence type="ECO:0000313" key="1">
    <source>
        <dbReference type="EMBL" id="KAI9918621.1"/>
    </source>
</evidence>
<name>A0ACC0WLM9_9STRA</name>
<gene>
    <name evidence="1" type="ORF">PsorP6_012002</name>
</gene>
<comment type="caution">
    <text evidence="1">The sequence shown here is derived from an EMBL/GenBank/DDBJ whole genome shotgun (WGS) entry which is preliminary data.</text>
</comment>
<protein>
    <submittedName>
        <fullName evidence="1">Uncharacterized protein</fullName>
    </submittedName>
</protein>
<organism evidence="1 2">
    <name type="scientific">Peronosclerospora sorghi</name>
    <dbReference type="NCBI Taxonomy" id="230839"/>
    <lineage>
        <taxon>Eukaryota</taxon>
        <taxon>Sar</taxon>
        <taxon>Stramenopiles</taxon>
        <taxon>Oomycota</taxon>
        <taxon>Peronosporomycetes</taxon>
        <taxon>Peronosporales</taxon>
        <taxon>Peronosporaceae</taxon>
        <taxon>Peronosclerospora</taxon>
    </lineage>
</organism>
<keyword evidence="2" id="KW-1185">Reference proteome</keyword>